<organism evidence="2 3">
    <name type="scientific">Genlisea aurea</name>
    <dbReference type="NCBI Taxonomy" id="192259"/>
    <lineage>
        <taxon>Eukaryota</taxon>
        <taxon>Viridiplantae</taxon>
        <taxon>Streptophyta</taxon>
        <taxon>Embryophyta</taxon>
        <taxon>Tracheophyta</taxon>
        <taxon>Spermatophyta</taxon>
        <taxon>Magnoliopsida</taxon>
        <taxon>eudicotyledons</taxon>
        <taxon>Gunneridae</taxon>
        <taxon>Pentapetalae</taxon>
        <taxon>asterids</taxon>
        <taxon>lamiids</taxon>
        <taxon>Lamiales</taxon>
        <taxon>Lentibulariaceae</taxon>
        <taxon>Genlisea</taxon>
    </lineage>
</organism>
<proteinExistence type="predicted"/>
<comment type="caution">
    <text evidence="2">The sequence shown here is derived from an EMBL/GenBank/DDBJ whole genome shotgun (WGS) entry which is preliminary data.</text>
</comment>
<dbReference type="InterPro" id="IPR011989">
    <property type="entry name" value="ARM-like"/>
</dbReference>
<dbReference type="SUPFAM" id="SSF48371">
    <property type="entry name" value="ARM repeat"/>
    <property type="match status" value="1"/>
</dbReference>
<name>S8C326_9LAMI</name>
<reference evidence="2 3" key="1">
    <citation type="journal article" date="2013" name="BMC Genomics">
        <title>The miniature genome of a carnivorous plant Genlisea aurea contains a low number of genes and short non-coding sequences.</title>
        <authorList>
            <person name="Leushkin E.V."/>
            <person name="Sutormin R.A."/>
            <person name="Nabieva E.R."/>
            <person name="Penin A.A."/>
            <person name="Kondrashov A.S."/>
            <person name="Logacheva M.D."/>
        </authorList>
    </citation>
    <scope>NUCLEOTIDE SEQUENCE [LARGE SCALE GENOMIC DNA]</scope>
</reference>
<keyword evidence="3" id="KW-1185">Reference proteome</keyword>
<feature type="domain" description="Importin-7/11-like TPR repeats" evidence="1">
    <location>
        <begin position="35"/>
        <end position="257"/>
    </location>
</feature>
<accession>S8C326</accession>
<dbReference type="Pfam" id="PF25758">
    <property type="entry name" value="TPR_IPO11"/>
    <property type="match status" value="1"/>
</dbReference>
<feature type="non-terminal residue" evidence="2">
    <location>
        <position position="258"/>
    </location>
</feature>
<dbReference type="OrthoDB" id="361693at2759"/>
<dbReference type="InterPro" id="IPR016024">
    <property type="entry name" value="ARM-type_fold"/>
</dbReference>
<feature type="non-terminal residue" evidence="2">
    <location>
        <position position="1"/>
    </location>
</feature>
<dbReference type="GO" id="GO:0006606">
    <property type="term" value="P:protein import into nucleus"/>
    <property type="evidence" value="ECO:0007669"/>
    <property type="project" value="TreeGrafter"/>
</dbReference>
<dbReference type="Proteomes" id="UP000015453">
    <property type="component" value="Unassembled WGS sequence"/>
</dbReference>
<dbReference type="Gene3D" id="1.25.10.10">
    <property type="entry name" value="Leucine-rich Repeat Variant"/>
    <property type="match status" value="1"/>
</dbReference>
<dbReference type="PANTHER" id="PTHR10997">
    <property type="entry name" value="IMPORTIN-7, 8, 11"/>
    <property type="match status" value="1"/>
</dbReference>
<dbReference type="GO" id="GO:0005635">
    <property type="term" value="C:nuclear envelope"/>
    <property type="evidence" value="ECO:0007669"/>
    <property type="project" value="TreeGrafter"/>
</dbReference>
<dbReference type="AlphaFoldDB" id="S8C326"/>
<protein>
    <recommendedName>
        <fullName evidence="1">Importin-7/11-like TPR repeats domain-containing protein</fullName>
    </recommendedName>
</protein>
<evidence type="ECO:0000313" key="3">
    <source>
        <dbReference type="Proteomes" id="UP000015453"/>
    </source>
</evidence>
<evidence type="ECO:0000313" key="2">
    <source>
        <dbReference type="EMBL" id="EPS61054.1"/>
    </source>
</evidence>
<evidence type="ECO:0000259" key="1">
    <source>
        <dbReference type="Pfam" id="PF25758"/>
    </source>
</evidence>
<dbReference type="PANTHER" id="PTHR10997:SF7">
    <property type="entry name" value="IMPORTIN-11"/>
    <property type="match status" value="1"/>
</dbReference>
<dbReference type="InterPro" id="IPR058669">
    <property type="entry name" value="TPR_IPO7/11-like"/>
</dbReference>
<sequence length="258" mass="28660">LINRTTEIFPYANKLVQFFKKAWEESSGQSLLQIQLLAALKSFVVSLGHQSSICYDILLPILLSLLNINSPDELLEDSMQLWEATISHASSMSPQLLGFFPCLVEILERSLDHLKVAASIIEGYIILGGMEFLKLHGLTLSKVLDLIIFNVNDRGLLAILPVVDILVQCFPAELPQLISNIMPKLIFICLDGGDDHYPAKTSIRTFSATILARIFVLNTNYLAQVTSDPLLLSNTHKAGVLTDENILLCLVDVWLDKV</sequence>
<gene>
    <name evidence="2" type="ORF">M569_13746</name>
</gene>
<dbReference type="EMBL" id="AUSU01007113">
    <property type="protein sequence ID" value="EPS61054.1"/>
    <property type="molecule type" value="Genomic_DNA"/>
</dbReference>
<dbReference type="GO" id="GO:0005829">
    <property type="term" value="C:cytosol"/>
    <property type="evidence" value="ECO:0007669"/>
    <property type="project" value="TreeGrafter"/>
</dbReference>